<dbReference type="InterPro" id="IPR009003">
    <property type="entry name" value="Peptidase_S1_PA"/>
</dbReference>
<dbReference type="SUPFAM" id="SSF50494">
    <property type="entry name" value="Trypsin-like serine proteases"/>
    <property type="match status" value="1"/>
</dbReference>
<dbReference type="PRINTS" id="PR00722">
    <property type="entry name" value="CHYMOTRYPSIN"/>
</dbReference>
<feature type="chain" id="PRO_5023837193" evidence="8">
    <location>
        <begin position="24"/>
        <end position="250"/>
    </location>
</feature>
<proteinExistence type="predicted"/>
<keyword evidence="1 7" id="KW-0645">Protease</keyword>
<dbReference type="Bgee" id="ENSMODG00000002912">
    <property type="expression patterns" value="Expressed in skeleton of lower jaw and 7 other cell types or tissues"/>
</dbReference>
<dbReference type="GO" id="GO:0036464">
    <property type="term" value="C:cytoplasmic ribonucleoprotein granule"/>
    <property type="evidence" value="ECO:0007669"/>
    <property type="project" value="Ensembl"/>
</dbReference>
<dbReference type="GO" id="GO:0140447">
    <property type="term" value="P:cytokine precursor processing"/>
    <property type="evidence" value="ECO:0007669"/>
    <property type="project" value="Ensembl"/>
</dbReference>
<dbReference type="GO" id="GO:0005615">
    <property type="term" value="C:extracellular space"/>
    <property type="evidence" value="ECO:0000318"/>
    <property type="project" value="GO_Central"/>
</dbReference>
<dbReference type="PANTHER" id="PTHR24271:SF24">
    <property type="entry name" value="CHYMASE"/>
    <property type="match status" value="1"/>
</dbReference>
<dbReference type="GO" id="GO:0030141">
    <property type="term" value="C:secretory granule"/>
    <property type="evidence" value="ECO:0007669"/>
    <property type="project" value="Ensembl"/>
</dbReference>
<dbReference type="Pfam" id="PF00089">
    <property type="entry name" value="Trypsin"/>
    <property type="match status" value="1"/>
</dbReference>
<keyword evidence="2 8" id="KW-0732">Signal</keyword>
<dbReference type="GeneTree" id="ENSGT01030000234551"/>
<dbReference type="SMART" id="SM00020">
    <property type="entry name" value="Tryp_SPc"/>
    <property type="match status" value="1"/>
</dbReference>
<name>F6PMW7_MONDO</name>
<dbReference type="OMA" id="CAGRFIM"/>
<dbReference type="MEROPS" id="S01.140"/>
<dbReference type="InterPro" id="IPR018114">
    <property type="entry name" value="TRYPSIN_HIS"/>
</dbReference>
<dbReference type="GO" id="GO:0034769">
    <property type="term" value="P:basement membrane disassembly"/>
    <property type="evidence" value="ECO:0007669"/>
    <property type="project" value="Ensembl"/>
</dbReference>
<keyword evidence="5" id="KW-0865">Zymogen</keyword>
<dbReference type="STRING" id="13616.ENSMODP00000003552"/>
<accession>F6PMW7</accession>
<evidence type="ECO:0000256" key="1">
    <source>
        <dbReference type="ARBA" id="ARBA00022670"/>
    </source>
</evidence>
<dbReference type="Proteomes" id="UP000002280">
    <property type="component" value="Chromosome 1"/>
</dbReference>
<keyword evidence="4 7" id="KW-0720">Serine protease</keyword>
<dbReference type="PROSITE" id="PS00135">
    <property type="entry name" value="TRYPSIN_SER"/>
    <property type="match status" value="1"/>
</dbReference>
<evidence type="ECO:0000313" key="11">
    <source>
        <dbReference type="Proteomes" id="UP000002280"/>
    </source>
</evidence>
<dbReference type="InterPro" id="IPR033116">
    <property type="entry name" value="TRYPSIN_SER"/>
</dbReference>
<evidence type="ECO:0000259" key="9">
    <source>
        <dbReference type="PROSITE" id="PS50240"/>
    </source>
</evidence>
<gene>
    <name evidence="10" type="primary">CMA1</name>
</gene>
<dbReference type="GO" id="GO:0051604">
    <property type="term" value="P:protein maturation"/>
    <property type="evidence" value="ECO:0000318"/>
    <property type="project" value="GO_Central"/>
</dbReference>
<reference evidence="10" key="2">
    <citation type="submission" date="2025-08" db="UniProtKB">
        <authorList>
            <consortium name="Ensembl"/>
        </authorList>
    </citation>
    <scope>IDENTIFICATION</scope>
</reference>
<evidence type="ECO:0000256" key="3">
    <source>
        <dbReference type="ARBA" id="ARBA00022801"/>
    </source>
</evidence>
<evidence type="ECO:0000313" key="10">
    <source>
        <dbReference type="Ensembl" id="ENSMODP00000003552.2"/>
    </source>
</evidence>
<evidence type="ECO:0000256" key="5">
    <source>
        <dbReference type="ARBA" id="ARBA00023145"/>
    </source>
</evidence>
<evidence type="ECO:0000256" key="4">
    <source>
        <dbReference type="ARBA" id="ARBA00022825"/>
    </source>
</evidence>
<dbReference type="eggNOG" id="KOG3627">
    <property type="taxonomic scope" value="Eukaryota"/>
</dbReference>
<reference evidence="10 11" key="1">
    <citation type="journal article" date="2007" name="Nature">
        <title>Genome of the marsupial Monodelphis domestica reveals innovation in non-coding sequences.</title>
        <authorList>
            <person name="Mikkelsen T.S."/>
            <person name="Wakefield M.J."/>
            <person name="Aken B."/>
            <person name="Amemiya C.T."/>
            <person name="Chang J.L."/>
            <person name="Duke S."/>
            <person name="Garber M."/>
            <person name="Gentles A.J."/>
            <person name="Goodstadt L."/>
            <person name="Heger A."/>
            <person name="Jurka J."/>
            <person name="Kamal M."/>
            <person name="Mauceli E."/>
            <person name="Searle S.M."/>
            <person name="Sharpe T."/>
            <person name="Baker M.L."/>
            <person name="Batzer M.A."/>
            <person name="Benos P.V."/>
            <person name="Belov K."/>
            <person name="Clamp M."/>
            <person name="Cook A."/>
            <person name="Cuff J."/>
            <person name="Das R."/>
            <person name="Davidow L."/>
            <person name="Deakin J.E."/>
            <person name="Fazzari M.J."/>
            <person name="Glass J.L."/>
            <person name="Grabherr M."/>
            <person name="Greally J.M."/>
            <person name="Gu W."/>
            <person name="Hore T.A."/>
            <person name="Huttley G.A."/>
            <person name="Kleber M."/>
            <person name="Jirtle R.L."/>
            <person name="Koina E."/>
            <person name="Lee J.T."/>
            <person name="Mahony S."/>
            <person name="Marra M.A."/>
            <person name="Miller R.D."/>
            <person name="Nicholls R.D."/>
            <person name="Oda M."/>
            <person name="Papenfuss A.T."/>
            <person name="Parra Z.E."/>
            <person name="Pollock D.D."/>
            <person name="Ray D.A."/>
            <person name="Schein J.E."/>
            <person name="Speed T.P."/>
            <person name="Thompson K."/>
            <person name="VandeBerg J.L."/>
            <person name="Wade C.M."/>
            <person name="Walker J.A."/>
            <person name="Waters P.D."/>
            <person name="Webber C."/>
            <person name="Weidman J.R."/>
            <person name="Xie X."/>
            <person name="Zody M.C."/>
            <person name="Baldwin J."/>
            <person name="Abdouelleil A."/>
            <person name="Abdulkadir J."/>
            <person name="Abebe A."/>
            <person name="Abera B."/>
            <person name="Abreu J."/>
            <person name="Acer S.C."/>
            <person name="Aftuck L."/>
            <person name="Alexander A."/>
            <person name="An P."/>
            <person name="Anderson E."/>
            <person name="Anderson S."/>
            <person name="Arachi H."/>
            <person name="Azer M."/>
            <person name="Bachantsang P."/>
            <person name="Barry A."/>
            <person name="Bayul T."/>
            <person name="Berlin A."/>
            <person name="Bessette D."/>
            <person name="Bloom T."/>
            <person name="Bloom T."/>
            <person name="Boguslavskiy L."/>
            <person name="Bonnet C."/>
            <person name="Boukhgalter B."/>
            <person name="Bourzgui I."/>
            <person name="Brown A."/>
            <person name="Cahill P."/>
            <person name="Channer S."/>
            <person name="Cheshatsang Y."/>
            <person name="Chuda L."/>
            <person name="Citroen M."/>
            <person name="Collymore A."/>
            <person name="Cooke P."/>
            <person name="Costello M."/>
            <person name="D'Aco K."/>
            <person name="Daza R."/>
            <person name="De Haan G."/>
            <person name="DeGray S."/>
            <person name="DeMaso C."/>
            <person name="Dhargay N."/>
            <person name="Dooley K."/>
            <person name="Dooley E."/>
            <person name="Doricent M."/>
            <person name="Dorje P."/>
            <person name="Dorjee K."/>
            <person name="Dupes A."/>
            <person name="Elong R."/>
            <person name="Falk J."/>
            <person name="Farina A."/>
            <person name="Faro S."/>
            <person name="Ferguson D."/>
            <person name="Fisher S."/>
            <person name="Foley C.D."/>
            <person name="Franke A."/>
            <person name="Friedrich D."/>
            <person name="Gadbois L."/>
            <person name="Gearin G."/>
            <person name="Gearin C.R."/>
            <person name="Giannoukos G."/>
            <person name="Goode T."/>
            <person name="Graham J."/>
            <person name="Grandbois E."/>
            <person name="Grewal S."/>
            <person name="Gyaltsen K."/>
            <person name="Hafez N."/>
            <person name="Hagos B."/>
            <person name="Hall J."/>
            <person name="Henson C."/>
            <person name="Hollinger A."/>
            <person name="Honan T."/>
            <person name="Huard M.D."/>
            <person name="Hughes L."/>
            <person name="Hurhula B."/>
            <person name="Husby M.E."/>
            <person name="Kamat A."/>
            <person name="Kanga B."/>
            <person name="Kashin S."/>
            <person name="Khazanovich D."/>
            <person name="Kisner P."/>
            <person name="Lance K."/>
            <person name="Lara M."/>
            <person name="Lee W."/>
            <person name="Lennon N."/>
            <person name="Letendre F."/>
            <person name="LeVine R."/>
            <person name="Lipovsky A."/>
            <person name="Liu X."/>
            <person name="Liu J."/>
            <person name="Liu S."/>
            <person name="Lokyitsang T."/>
            <person name="Lokyitsang Y."/>
            <person name="Lubonja R."/>
            <person name="Lui A."/>
            <person name="MacDonald P."/>
            <person name="Magnisalis V."/>
            <person name="Maru K."/>
            <person name="Matthews C."/>
            <person name="McCusker W."/>
            <person name="McDonough S."/>
            <person name="Mehta T."/>
            <person name="Meldrim J."/>
            <person name="Meneus L."/>
            <person name="Mihai O."/>
            <person name="Mihalev A."/>
            <person name="Mihova T."/>
            <person name="Mittelman R."/>
            <person name="Mlenga V."/>
            <person name="Montmayeur A."/>
            <person name="Mulrain L."/>
            <person name="Navidi A."/>
            <person name="Naylor J."/>
            <person name="Negash T."/>
            <person name="Nguyen T."/>
            <person name="Nguyen N."/>
            <person name="Nicol R."/>
            <person name="Norbu C."/>
            <person name="Norbu N."/>
            <person name="Novod N."/>
            <person name="O'Neill B."/>
            <person name="Osman S."/>
            <person name="Markiewicz E."/>
            <person name="Oyono O.L."/>
            <person name="Patti C."/>
            <person name="Phunkhang P."/>
            <person name="Pierre F."/>
            <person name="Priest M."/>
            <person name="Raghuraman S."/>
            <person name="Rege F."/>
            <person name="Reyes R."/>
            <person name="Rise C."/>
            <person name="Rogov P."/>
            <person name="Ross K."/>
            <person name="Ryan E."/>
            <person name="Settipalli S."/>
            <person name="Shea T."/>
            <person name="Sherpa N."/>
            <person name="Shi L."/>
            <person name="Shih D."/>
            <person name="Sparrow T."/>
            <person name="Spaulding J."/>
            <person name="Stalker J."/>
            <person name="Stange-Thomann N."/>
            <person name="Stavropoulos S."/>
            <person name="Stone C."/>
            <person name="Strader C."/>
            <person name="Tesfaye S."/>
            <person name="Thomson T."/>
            <person name="Thoulutsang Y."/>
            <person name="Thoulutsang D."/>
            <person name="Topham K."/>
            <person name="Topping I."/>
            <person name="Tsamla T."/>
            <person name="Vassiliev H."/>
            <person name="Vo A."/>
            <person name="Wangchuk T."/>
            <person name="Wangdi T."/>
            <person name="Weiand M."/>
            <person name="Wilkinson J."/>
            <person name="Wilson A."/>
            <person name="Yadav S."/>
            <person name="Young G."/>
            <person name="Yu Q."/>
            <person name="Zembek L."/>
            <person name="Zhong D."/>
            <person name="Zimmer A."/>
            <person name="Zwirko Z."/>
            <person name="Jaffe D.B."/>
            <person name="Alvarez P."/>
            <person name="Brockman W."/>
            <person name="Butler J."/>
            <person name="Chin C."/>
            <person name="Gnerre S."/>
            <person name="MacCallum I."/>
            <person name="Graves J.A."/>
            <person name="Ponting C.P."/>
            <person name="Breen M."/>
            <person name="Samollow P.B."/>
            <person name="Lander E.S."/>
            <person name="Lindblad-Toh K."/>
        </authorList>
    </citation>
    <scope>NUCLEOTIDE SEQUENCE [LARGE SCALE GENOMIC DNA]</scope>
</reference>
<dbReference type="AlphaFoldDB" id="F6PMW7"/>
<dbReference type="FunFam" id="2.40.10.10:FF:000014">
    <property type="entry name" value="Complement factor D"/>
    <property type="match status" value="1"/>
</dbReference>
<dbReference type="CDD" id="cd00190">
    <property type="entry name" value="Tryp_SPc"/>
    <property type="match status" value="1"/>
</dbReference>
<dbReference type="Ensembl" id="ENSMODT00000003629.3">
    <property type="protein sequence ID" value="ENSMODP00000003552.2"/>
    <property type="gene ID" value="ENSMODG00000002912.3"/>
</dbReference>
<dbReference type="InterPro" id="IPR001314">
    <property type="entry name" value="Peptidase_S1A"/>
</dbReference>
<dbReference type="PANTHER" id="PTHR24271">
    <property type="entry name" value="KALLIKREIN-RELATED"/>
    <property type="match status" value="1"/>
</dbReference>
<dbReference type="InterPro" id="IPR001254">
    <property type="entry name" value="Trypsin_dom"/>
</dbReference>
<dbReference type="InParanoid" id="F6PMW7"/>
<protein>
    <submittedName>
        <fullName evidence="10">Chymase 1</fullName>
    </submittedName>
</protein>
<reference evidence="10" key="3">
    <citation type="submission" date="2025-09" db="UniProtKB">
        <authorList>
            <consortium name="Ensembl"/>
        </authorList>
    </citation>
    <scope>IDENTIFICATION</scope>
</reference>
<keyword evidence="3 7" id="KW-0378">Hydrolase</keyword>
<sequence length="250" mass="28142">MDLMFCIHCICLYIWGMWWGSVSDDIIGGHESIPHSRPYMAFLEIEKYGEKYHCGGFLIRRDIVMTAAHCAGDSIKVTLGAHNIRKEESTQQTLDVKHQIPHPEYNSWRILNDIMLLKLEEKVNLTLAVGPLPIPSELNPIGHGRVCRAAGWGRTGVRAPGSDTLQEVKLRLMDPANCKHYFHFDQKRQLCVGNPKKIQSAFKGDSGGPLICSGVAQGIVSYGRHDAEPPAVFTRISYYRDWINQVLKSN</sequence>
<dbReference type="PROSITE" id="PS00134">
    <property type="entry name" value="TRYPSIN_HIS"/>
    <property type="match status" value="1"/>
</dbReference>
<evidence type="ECO:0000256" key="6">
    <source>
        <dbReference type="ARBA" id="ARBA00023157"/>
    </source>
</evidence>
<evidence type="ECO:0000256" key="7">
    <source>
        <dbReference type="RuleBase" id="RU363034"/>
    </source>
</evidence>
<organism evidence="10 11">
    <name type="scientific">Monodelphis domestica</name>
    <name type="common">Gray short-tailed opossum</name>
    <dbReference type="NCBI Taxonomy" id="13616"/>
    <lineage>
        <taxon>Eukaryota</taxon>
        <taxon>Metazoa</taxon>
        <taxon>Chordata</taxon>
        <taxon>Craniata</taxon>
        <taxon>Vertebrata</taxon>
        <taxon>Euteleostomi</taxon>
        <taxon>Mammalia</taxon>
        <taxon>Metatheria</taxon>
        <taxon>Didelphimorphia</taxon>
        <taxon>Didelphidae</taxon>
        <taxon>Monodelphis</taxon>
    </lineage>
</organism>
<feature type="domain" description="Peptidase S1" evidence="9">
    <location>
        <begin position="26"/>
        <end position="248"/>
    </location>
</feature>
<dbReference type="GO" id="GO:0050727">
    <property type="term" value="P:regulation of inflammatory response"/>
    <property type="evidence" value="ECO:0007669"/>
    <property type="project" value="Ensembl"/>
</dbReference>
<feature type="signal peptide" evidence="8">
    <location>
        <begin position="1"/>
        <end position="23"/>
    </location>
</feature>
<evidence type="ECO:0000256" key="8">
    <source>
        <dbReference type="SAM" id="SignalP"/>
    </source>
</evidence>
<dbReference type="PROSITE" id="PS50240">
    <property type="entry name" value="TRYPSIN_DOM"/>
    <property type="match status" value="1"/>
</dbReference>
<evidence type="ECO:0000256" key="2">
    <source>
        <dbReference type="ARBA" id="ARBA00022729"/>
    </source>
</evidence>
<dbReference type="InterPro" id="IPR043504">
    <property type="entry name" value="Peptidase_S1_PA_chymotrypsin"/>
</dbReference>
<dbReference type="GO" id="GO:0005829">
    <property type="term" value="C:cytosol"/>
    <property type="evidence" value="ECO:0007669"/>
    <property type="project" value="Ensembl"/>
</dbReference>
<keyword evidence="6" id="KW-1015">Disulfide bond</keyword>
<dbReference type="Gene3D" id="2.40.10.10">
    <property type="entry name" value="Trypsin-like serine proteases"/>
    <property type="match status" value="2"/>
</dbReference>
<dbReference type="FunFam" id="2.40.10.10:FF:000005">
    <property type="entry name" value="Serine protease 37"/>
    <property type="match status" value="1"/>
</dbReference>
<dbReference type="FunCoup" id="F6PMW7">
    <property type="interactions" value="80"/>
</dbReference>
<keyword evidence="11" id="KW-1185">Reference proteome</keyword>
<dbReference type="GO" id="GO:0004252">
    <property type="term" value="F:serine-type endopeptidase activity"/>
    <property type="evidence" value="ECO:0000318"/>
    <property type="project" value="GO_Central"/>
</dbReference>